<name>A0A833YFH7_9CHIR</name>
<evidence type="ECO:0000313" key="3">
    <source>
        <dbReference type="Proteomes" id="UP000664940"/>
    </source>
</evidence>
<accession>A0A833YFH7</accession>
<feature type="transmembrane region" description="Helical" evidence="1">
    <location>
        <begin position="93"/>
        <end position="114"/>
    </location>
</feature>
<reference evidence="2 3" key="1">
    <citation type="journal article" date="2020" name="Nature">
        <title>Six reference-quality genomes reveal evolution of bat adaptations.</title>
        <authorList>
            <person name="Jebb D."/>
            <person name="Huang Z."/>
            <person name="Pippel M."/>
            <person name="Hughes G.M."/>
            <person name="Lavrichenko K."/>
            <person name="Devanna P."/>
            <person name="Winkler S."/>
            <person name="Jermiin L.S."/>
            <person name="Skirmuntt E.C."/>
            <person name="Katzourakis A."/>
            <person name="Burkitt-Gray L."/>
            <person name="Ray D.A."/>
            <person name="Sullivan K.A.M."/>
            <person name="Roscito J.G."/>
            <person name="Kirilenko B.M."/>
            <person name="Davalos L.M."/>
            <person name="Corthals A.P."/>
            <person name="Power M.L."/>
            <person name="Jones G."/>
            <person name="Ransome R.D."/>
            <person name="Dechmann D.K.N."/>
            <person name="Locatelli A.G."/>
            <person name="Puechmaille S.J."/>
            <person name="Fedrigo O."/>
            <person name="Jarvis E.D."/>
            <person name="Hiller M."/>
            <person name="Vernes S.C."/>
            <person name="Myers E.W."/>
            <person name="Teeling E.C."/>
        </authorList>
    </citation>
    <scope>NUCLEOTIDE SEQUENCE [LARGE SCALE GENOMIC DNA]</scope>
    <source>
        <strain evidence="2">Bat1K_MPI-CBG_1</strain>
    </source>
</reference>
<feature type="transmembrane region" description="Helical" evidence="1">
    <location>
        <begin position="45"/>
        <end position="62"/>
    </location>
</feature>
<keyword evidence="1" id="KW-0812">Transmembrane</keyword>
<dbReference type="AlphaFoldDB" id="A0A833YFH7"/>
<keyword evidence="1" id="KW-1133">Transmembrane helix</keyword>
<comment type="caution">
    <text evidence="2">The sequence shown here is derived from an EMBL/GenBank/DDBJ whole genome shotgun (WGS) entry which is preliminary data.</text>
</comment>
<evidence type="ECO:0000313" key="2">
    <source>
        <dbReference type="EMBL" id="KAF6074925.1"/>
    </source>
</evidence>
<sequence length="120" mass="13658">MQTPARSVHIIMDEMRHSHGLPSLVEGKHGLSLKGSKSLGPCHDWPLLGFLAHYMMVLIYYAQVCFRWLPFTENKGANAITEEGYLQMKRQKWLNWLHSSLEGLAWILGSYFAVNVLNSG</sequence>
<organism evidence="2 3">
    <name type="scientific">Phyllostomus discolor</name>
    <name type="common">pale spear-nosed bat</name>
    <dbReference type="NCBI Taxonomy" id="89673"/>
    <lineage>
        <taxon>Eukaryota</taxon>
        <taxon>Metazoa</taxon>
        <taxon>Chordata</taxon>
        <taxon>Craniata</taxon>
        <taxon>Vertebrata</taxon>
        <taxon>Euteleostomi</taxon>
        <taxon>Mammalia</taxon>
        <taxon>Eutheria</taxon>
        <taxon>Laurasiatheria</taxon>
        <taxon>Chiroptera</taxon>
        <taxon>Yangochiroptera</taxon>
        <taxon>Phyllostomidae</taxon>
        <taxon>Phyllostominae</taxon>
        <taxon>Phyllostomus</taxon>
    </lineage>
</organism>
<proteinExistence type="predicted"/>
<evidence type="ECO:0000256" key="1">
    <source>
        <dbReference type="SAM" id="Phobius"/>
    </source>
</evidence>
<keyword evidence="1" id="KW-0472">Membrane</keyword>
<dbReference type="Proteomes" id="UP000664940">
    <property type="component" value="Unassembled WGS sequence"/>
</dbReference>
<protein>
    <submittedName>
        <fullName evidence="2">Uncharacterized protein</fullName>
    </submittedName>
</protein>
<gene>
    <name evidence="2" type="ORF">HJG60_009335</name>
</gene>
<dbReference type="EMBL" id="JABVXQ010000015">
    <property type="protein sequence ID" value="KAF6074925.1"/>
    <property type="molecule type" value="Genomic_DNA"/>
</dbReference>